<protein>
    <submittedName>
        <fullName evidence="1">Uncharacterized protein</fullName>
    </submittedName>
</protein>
<organism evidence="1 2">
    <name type="scientific">Tagetes erecta</name>
    <name type="common">African marigold</name>
    <dbReference type="NCBI Taxonomy" id="13708"/>
    <lineage>
        <taxon>Eukaryota</taxon>
        <taxon>Viridiplantae</taxon>
        <taxon>Streptophyta</taxon>
        <taxon>Embryophyta</taxon>
        <taxon>Tracheophyta</taxon>
        <taxon>Spermatophyta</taxon>
        <taxon>Magnoliopsida</taxon>
        <taxon>eudicotyledons</taxon>
        <taxon>Gunneridae</taxon>
        <taxon>Pentapetalae</taxon>
        <taxon>asterids</taxon>
        <taxon>campanulids</taxon>
        <taxon>Asterales</taxon>
        <taxon>Asteraceae</taxon>
        <taxon>Asteroideae</taxon>
        <taxon>Heliantheae alliance</taxon>
        <taxon>Tageteae</taxon>
        <taxon>Tagetes</taxon>
    </lineage>
</organism>
<keyword evidence="2" id="KW-1185">Reference proteome</keyword>
<sequence length="95" mass="10944">MVDKKMLYFFYSLLASAYPACYYSSVVDSELEGYVHILGESSKILYLFPVKDRTMSISSLPCIILESQVSTWAMLEWRFELDHGNLTRSRKTSQG</sequence>
<evidence type="ECO:0000313" key="2">
    <source>
        <dbReference type="Proteomes" id="UP001229421"/>
    </source>
</evidence>
<dbReference type="AlphaFoldDB" id="A0AAD8LN54"/>
<dbReference type="Proteomes" id="UP001229421">
    <property type="component" value="Unassembled WGS sequence"/>
</dbReference>
<proteinExistence type="predicted"/>
<evidence type="ECO:0000313" key="1">
    <source>
        <dbReference type="EMBL" id="KAK1441267.1"/>
    </source>
</evidence>
<dbReference type="EMBL" id="JAUHHV010000001">
    <property type="protein sequence ID" value="KAK1441267.1"/>
    <property type="molecule type" value="Genomic_DNA"/>
</dbReference>
<reference evidence="1" key="1">
    <citation type="journal article" date="2023" name="bioRxiv">
        <title>Improved chromosome-level genome assembly for marigold (Tagetes erecta).</title>
        <authorList>
            <person name="Jiang F."/>
            <person name="Yuan L."/>
            <person name="Wang S."/>
            <person name="Wang H."/>
            <person name="Xu D."/>
            <person name="Wang A."/>
            <person name="Fan W."/>
        </authorList>
    </citation>
    <scope>NUCLEOTIDE SEQUENCE</scope>
    <source>
        <strain evidence="1">WSJ</strain>
        <tissue evidence="1">Leaf</tissue>
    </source>
</reference>
<accession>A0AAD8LN54</accession>
<comment type="caution">
    <text evidence="1">The sequence shown here is derived from an EMBL/GenBank/DDBJ whole genome shotgun (WGS) entry which is preliminary data.</text>
</comment>
<name>A0AAD8LN54_TARER</name>
<gene>
    <name evidence="1" type="ORF">QVD17_07111</name>
</gene>